<evidence type="ECO:0000256" key="2">
    <source>
        <dbReference type="ARBA" id="ARBA00003690"/>
    </source>
</evidence>
<keyword evidence="8" id="KW-0256">Endoplasmic reticulum</keyword>
<dbReference type="GO" id="GO:0006082">
    <property type="term" value="P:organic acid metabolic process"/>
    <property type="evidence" value="ECO:0007669"/>
    <property type="project" value="TreeGrafter"/>
</dbReference>
<evidence type="ECO:0000256" key="9">
    <source>
        <dbReference type="ARBA" id="ARBA00022848"/>
    </source>
</evidence>
<dbReference type="GO" id="GO:0008395">
    <property type="term" value="F:steroid hydroxylase activity"/>
    <property type="evidence" value="ECO:0007669"/>
    <property type="project" value="TreeGrafter"/>
</dbReference>
<dbReference type="FunFam" id="1.10.630.10:FF:000238">
    <property type="entry name" value="Cytochrome P450 2A6"/>
    <property type="match status" value="1"/>
</dbReference>
<dbReference type="Pfam" id="PF00067">
    <property type="entry name" value="p450"/>
    <property type="match status" value="1"/>
</dbReference>
<dbReference type="PRINTS" id="PR00463">
    <property type="entry name" value="EP450I"/>
</dbReference>
<comment type="subcellular location">
    <subcellularLocation>
        <location evidence="4">Endoplasmic reticulum membrane</location>
        <topology evidence="4">Peripheral membrane protein</topology>
    </subcellularLocation>
    <subcellularLocation>
        <location evidence="3">Microsome membrane</location>
        <topology evidence="3">Peripheral membrane protein</topology>
    </subcellularLocation>
</comment>
<dbReference type="PANTHER" id="PTHR24300">
    <property type="entry name" value="CYTOCHROME P450 508A4-RELATED"/>
    <property type="match status" value="1"/>
</dbReference>
<gene>
    <name evidence="16" type="primary">CYP3029B1</name>
</gene>
<evidence type="ECO:0000313" key="16">
    <source>
        <dbReference type="EMBL" id="AKH03499.1"/>
    </source>
</evidence>
<dbReference type="PANTHER" id="PTHR24300:SF403">
    <property type="entry name" value="CYTOCHROME P450 306A1"/>
    <property type="match status" value="1"/>
</dbReference>
<protein>
    <submittedName>
        <fullName evidence="16">Cytochrome P450 3029B1</fullName>
    </submittedName>
</protein>
<name>A0A0F7J2S6_PARNA</name>
<dbReference type="SUPFAM" id="SSF48264">
    <property type="entry name" value="Cytochrome P450"/>
    <property type="match status" value="1"/>
</dbReference>
<evidence type="ECO:0000256" key="15">
    <source>
        <dbReference type="RuleBase" id="RU000461"/>
    </source>
</evidence>
<keyword evidence="13" id="KW-0472">Membrane</keyword>
<dbReference type="InterPro" id="IPR002401">
    <property type="entry name" value="Cyt_P450_E_grp-I"/>
</dbReference>
<proteinExistence type="evidence at transcript level"/>
<evidence type="ECO:0000256" key="3">
    <source>
        <dbReference type="ARBA" id="ARBA00004174"/>
    </source>
</evidence>
<dbReference type="GO" id="GO:0016712">
    <property type="term" value="F:oxidoreductase activity, acting on paired donors, with incorporation or reduction of molecular oxygen, reduced flavin or flavoprotein as one donor, and incorporation of one atom of oxygen"/>
    <property type="evidence" value="ECO:0007669"/>
    <property type="project" value="TreeGrafter"/>
</dbReference>
<accession>A0A0F7J2S6</accession>
<dbReference type="PROSITE" id="PS00086">
    <property type="entry name" value="CYTOCHROME_P450"/>
    <property type="match status" value="1"/>
</dbReference>
<keyword evidence="12 15" id="KW-0503">Monooxygenase</keyword>
<comment type="similarity">
    <text evidence="5 15">Belongs to the cytochrome P450 family.</text>
</comment>
<keyword evidence="7 14" id="KW-0479">Metal-binding</keyword>
<evidence type="ECO:0000256" key="1">
    <source>
        <dbReference type="ARBA" id="ARBA00001971"/>
    </source>
</evidence>
<organism evidence="16">
    <name type="scientific">Paracyclopina nana</name>
    <name type="common">Marine copepod</name>
    <dbReference type="NCBI Taxonomy" id="565004"/>
    <lineage>
        <taxon>Eukaryota</taxon>
        <taxon>Metazoa</taxon>
        <taxon>Ecdysozoa</taxon>
        <taxon>Arthropoda</taxon>
        <taxon>Crustacea</taxon>
        <taxon>Multicrustacea</taxon>
        <taxon>Hexanauplia</taxon>
        <taxon>Copepoda</taxon>
        <taxon>Cyclopoida</taxon>
        <taxon>Cyclopettidae</taxon>
        <taxon>Paracyclopina</taxon>
    </lineage>
</organism>
<dbReference type="AlphaFoldDB" id="A0A0F7J2S6"/>
<comment type="cofactor">
    <cofactor evidence="1 14">
        <name>heme</name>
        <dbReference type="ChEBI" id="CHEBI:30413"/>
    </cofactor>
</comment>
<evidence type="ECO:0000256" key="14">
    <source>
        <dbReference type="PIRSR" id="PIRSR602401-1"/>
    </source>
</evidence>
<dbReference type="InterPro" id="IPR050182">
    <property type="entry name" value="Cytochrome_P450_fam2"/>
</dbReference>
<evidence type="ECO:0000256" key="10">
    <source>
        <dbReference type="ARBA" id="ARBA00023002"/>
    </source>
</evidence>
<evidence type="ECO:0000256" key="7">
    <source>
        <dbReference type="ARBA" id="ARBA00022723"/>
    </source>
</evidence>
<sequence>MSPLFMVGAAIAAILIISILKTSIRPRNFPPGPIGLPLVGHIPFIDAKNVGRSCKKLGKKYGDIFSIFLGTKPVVVLNSWPVIKEAFSKKEFSGRPGMFSGTFFQKGQTGICTTEGEAWEAQRTFFHDHLQNMVKGKGSQGFHDIIMDEVHDIRTELAKKVGEPIAPSYVLNIGIINILWTVASGRRLHSQQQEFQSVYECIEKITQFMSKAAIMSFMPFLARILPEAITKMERGRYFRDRFVAISEKWIEEHKQEYRGNRTGDLTDSYMAKIKEGTPYFTEKGLGAMLREMFVIGAESESVMLRWAVRILSVHTEAQRKIQAEIDSVVGVDKDVTWDDRFNLPYTRAAMAEIQRFADIAPTAVGHKCLYDVDFHGFHLPKGTGVVANLTACHRDPAYWKNPEKYQPEHFLDEQGQFIEDKDGFVPFGSGIRRCPGEDLANIEMFLVLANLLKAFVFRTPENDDKSVGTYYKTGTGVLRNPKPYYVVLENRT</sequence>
<evidence type="ECO:0000256" key="4">
    <source>
        <dbReference type="ARBA" id="ARBA00004406"/>
    </source>
</evidence>
<keyword evidence="6 14" id="KW-0349">Heme</keyword>
<dbReference type="EMBL" id="KP899567">
    <property type="protein sequence ID" value="AKH03499.1"/>
    <property type="molecule type" value="mRNA"/>
</dbReference>
<dbReference type="InterPro" id="IPR001128">
    <property type="entry name" value="Cyt_P450"/>
</dbReference>
<reference evidence="16" key="1">
    <citation type="journal article" date="2015" name="Environ. Sci. Technol.">
        <title>Identification of the Full 46 Cytochrome P450 (CYP) Complement and Modulation of CYP Expression in Response to Water-Accommodated Fractions of Crude Oil in the Cyclopoid Copepod Paracyclopina nana.</title>
        <authorList>
            <person name="Han J."/>
            <person name="Won E.J."/>
            <person name="Kim H.S."/>
            <person name="Nelson D.R."/>
            <person name="Lee S.J."/>
            <person name="Park H.G."/>
            <person name="Lee J.S."/>
        </authorList>
    </citation>
    <scope>NUCLEOTIDE SEQUENCE</scope>
</reference>
<evidence type="ECO:0000256" key="5">
    <source>
        <dbReference type="ARBA" id="ARBA00010617"/>
    </source>
</evidence>
<dbReference type="PRINTS" id="PR00385">
    <property type="entry name" value="P450"/>
</dbReference>
<dbReference type="GO" id="GO:0020037">
    <property type="term" value="F:heme binding"/>
    <property type="evidence" value="ECO:0007669"/>
    <property type="project" value="InterPro"/>
</dbReference>
<dbReference type="InterPro" id="IPR036396">
    <property type="entry name" value="Cyt_P450_sf"/>
</dbReference>
<comment type="function">
    <text evidence="2">May be involved in the metabolism of insect hormones and in the breakdown of synthetic insecticides.</text>
</comment>
<keyword evidence="11 14" id="KW-0408">Iron</keyword>
<dbReference type="Gene3D" id="1.10.630.10">
    <property type="entry name" value="Cytochrome P450"/>
    <property type="match status" value="1"/>
</dbReference>
<keyword evidence="10 15" id="KW-0560">Oxidoreductase</keyword>
<dbReference type="InterPro" id="IPR017972">
    <property type="entry name" value="Cyt_P450_CS"/>
</dbReference>
<keyword evidence="9" id="KW-0492">Microsome</keyword>
<evidence type="ECO:0000256" key="11">
    <source>
        <dbReference type="ARBA" id="ARBA00023004"/>
    </source>
</evidence>
<evidence type="ECO:0000256" key="8">
    <source>
        <dbReference type="ARBA" id="ARBA00022824"/>
    </source>
</evidence>
<dbReference type="GO" id="GO:0006805">
    <property type="term" value="P:xenobiotic metabolic process"/>
    <property type="evidence" value="ECO:0007669"/>
    <property type="project" value="TreeGrafter"/>
</dbReference>
<evidence type="ECO:0000256" key="12">
    <source>
        <dbReference type="ARBA" id="ARBA00023033"/>
    </source>
</evidence>
<evidence type="ECO:0000256" key="13">
    <source>
        <dbReference type="ARBA" id="ARBA00023136"/>
    </source>
</evidence>
<dbReference type="GO" id="GO:0005506">
    <property type="term" value="F:iron ion binding"/>
    <property type="evidence" value="ECO:0007669"/>
    <property type="project" value="InterPro"/>
</dbReference>
<evidence type="ECO:0000256" key="6">
    <source>
        <dbReference type="ARBA" id="ARBA00022617"/>
    </source>
</evidence>
<dbReference type="GO" id="GO:0005789">
    <property type="term" value="C:endoplasmic reticulum membrane"/>
    <property type="evidence" value="ECO:0007669"/>
    <property type="project" value="UniProtKB-SubCell"/>
</dbReference>
<feature type="binding site" description="axial binding residue" evidence="14">
    <location>
        <position position="434"/>
    </location>
    <ligand>
        <name>heme</name>
        <dbReference type="ChEBI" id="CHEBI:30413"/>
    </ligand>
    <ligandPart>
        <name>Fe</name>
        <dbReference type="ChEBI" id="CHEBI:18248"/>
    </ligandPart>
</feature>